<dbReference type="InterPro" id="IPR003344">
    <property type="entry name" value="Big_1_dom"/>
</dbReference>
<reference evidence="3" key="1">
    <citation type="submission" date="2019-07" db="EMBL/GenBank/DDBJ databases">
        <authorList>
            <person name="Ashton P.M."/>
            <person name="Dallman T."/>
            <person name="Nair S."/>
            <person name="De Pinna E."/>
            <person name="Peters T."/>
            <person name="Grant K."/>
        </authorList>
    </citation>
    <scope>NUCLEOTIDE SEQUENCE [LARGE SCALE GENOMIC DNA]</scope>
    <source>
        <strain evidence="3">107213</strain>
    </source>
</reference>
<proteinExistence type="inferred from homology"/>
<organism evidence="3">
    <name type="scientific">Salmonella enterica subsp. salamae</name>
    <dbReference type="NCBI Taxonomy" id="59202"/>
    <lineage>
        <taxon>Bacteria</taxon>
        <taxon>Pseudomonadati</taxon>
        <taxon>Pseudomonadota</taxon>
        <taxon>Gammaproteobacteria</taxon>
        <taxon>Enterobacterales</taxon>
        <taxon>Enterobacteriaceae</taxon>
        <taxon>Salmonella</taxon>
    </lineage>
</organism>
<comment type="similarity">
    <text evidence="1">Belongs to the intimin/invasin family.</text>
</comment>
<evidence type="ECO:0000259" key="2">
    <source>
        <dbReference type="PROSITE" id="PS51127"/>
    </source>
</evidence>
<dbReference type="Gene3D" id="2.60.40.1120">
    <property type="entry name" value="Carboxypeptidase-like, regulatory domain"/>
    <property type="match status" value="1"/>
</dbReference>
<accession>A0A5Y2S2N7</accession>
<dbReference type="InterPro" id="IPR013783">
    <property type="entry name" value="Ig-like_fold"/>
</dbReference>
<dbReference type="AlphaFoldDB" id="A0A5Y2S2N7"/>
<dbReference type="PROSITE" id="PS51127">
    <property type="entry name" value="BIG1"/>
    <property type="match status" value="1"/>
</dbReference>
<dbReference type="EMBL" id="AAILSQ010000014">
    <property type="protein sequence ID" value="ECF6052432.1"/>
    <property type="molecule type" value="Genomic_DNA"/>
</dbReference>
<gene>
    <name evidence="3" type="ORF">FNN84_14660</name>
</gene>
<protein>
    <recommendedName>
        <fullName evidence="2">Big-1 domain-containing protein</fullName>
    </recommendedName>
</protein>
<dbReference type="Pfam" id="PF02369">
    <property type="entry name" value="Big_1"/>
    <property type="match status" value="1"/>
</dbReference>
<name>A0A5Y2S2N7_SALER</name>
<dbReference type="InterPro" id="IPR008969">
    <property type="entry name" value="CarboxyPept-like_regulatory"/>
</dbReference>
<feature type="non-terminal residue" evidence="3">
    <location>
        <position position="1"/>
    </location>
</feature>
<dbReference type="SUPFAM" id="SSF49464">
    <property type="entry name" value="Carboxypeptidase regulatory domain-like"/>
    <property type="match status" value="1"/>
</dbReference>
<sequence length="352" mass="37007">VDTTFVADTTTAVITTITLNDDVTDKNANGTDYFTFTALVKDANGNVVPDAMVNWSQDKGNVVVFQTQSSTTDVNGKATAVLTSTNTEALLVQVSGALDNGPTVNADKKVNFVKPTMTLHGKTTNAVTDGIVAGAEIGFYLSSSDTSPAYSVTSDASGNYSISLPQAVYTVKVTAQGFTTLETTLNVSTVTDLEKNFVLSPNLDGKSARIVLTWGDSPKDLDSHLKVPKIGDPGSSIEVNYQTKSPSGADATLDVDKTTGYGPETITVNTMHPGVYCYVVNRYSPSPTSYSGAEVKLYLSDGTVKNFKVEDATGATTDMVNWTVFTIDTTTGENNVTTINKLATGSRGACGA</sequence>
<dbReference type="Proteomes" id="UP000839746">
    <property type="component" value="Unassembled WGS sequence"/>
</dbReference>
<feature type="domain" description="Big-1" evidence="2">
    <location>
        <begin position="16"/>
        <end position="113"/>
    </location>
</feature>
<dbReference type="Gene3D" id="2.60.40.10">
    <property type="entry name" value="Immunoglobulins"/>
    <property type="match status" value="1"/>
</dbReference>
<evidence type="ECO:0000313" key="3">
    <source>
        <dbReference type="EMBL" id="ECF6052432.1"/>
    </source>
</evidence>
<dbReference type="InterPro" id="IPR008964">
    <property type="entry name" value="Invasin/intimin_cell_adhesion"/>
</dbReference>
<dbReference type="SUPFAM" id="SSF49373">
    <property type="entry name" value="Invasin/intimin cell-adhesion fragments"/>
    <property type="match status" value="1"/>
</dbReference>
<dbReference type="SMART" id="SM00634">
    <property type="entry name" value="BID_1"/>
    <property type="match status" value="1"/>
</dbReference>
<dbReference type="Pfam" id="PF13620">
    <property type="entry name" value="CarboxypepD_reg"/>
    <property type="match status" value="1"/>
</dbReference>
<evidence type="ECO:0000256" key="1">
    <source>
        <dbReference type="ARBA" id="ARBA00010116"/>
    </source>
</evidence>
<comment type="caution">
    <text evidence="3">The sequence shown here is derived from an EMBL/GenBank/DDBJ whole genome shotgun (WGS) entry which is preliminary data.</text>
</comment>